<name>A0AAJ0HN93_9PEZI</name>
<feature type="transmembrane region" description="Helical" evidence="2">
    <location>
        <begin position="197"/>
        <end position="222"/>
    </location>
</feature>
<protein>
    <submittedName>
        <fullName evidence="4">Uncharacterized protein</fullName>
    </submittedName>
</protein>
<evidence type="ECO:0000313" key="4">
    <source>
        <dbReference type="EMBL" id="KAK3357879.1"/>
    </source>
</evidence>
<keyword evidence="2" id="KW-0812">Transmembrane</keyword>
<keyword evidence="5" id="KW-1185">Reference proteome</keyword>
<comment type="caution">
    <text evidence="4">The sequence shown here is derived from an EMBL/GenBank/DDBJ whole genome shotgun (WGS) entry which is preliminary data.</text>
</comment>
<reference evidence="4" key="1">
    <citation type="journal article" date="2023" name="Mol. Phylogenet. Evol.">
        <title>Genome-scale phylogeny and comparative genomics of the fungal order Sordariales.</title>
        <authorList>
            <person name="Hensen N."/>
            <person name="Bonometti L."/>
            <person name="Westerberg I."/>
            <person name="Brannstrom I.O."/>
            <person name="Guillou S."/>
            <person name="Cros-Aarteil S."/>
            <person name="Calhoun S."/>
            <person name="Haridas S."/>
            <person name="Kuo A."/>
            <person name="Mondo S."/>
            <person name="Pangilinan J."/>
            <person name="Riley R."/>
            <person name="LaButti K."/>
            <person name="Andreopoulos B."/>
            <person name="Lipzen A."/>
            <person name="Chen C."/>
            <person name="Yan M."/>
            <person name="Daum C."/>
            <person name="Ng V."/>
            <person name="Clum A."/>
            <person name="Steindorff A."/>
            <person name="Ohm R.A."/>
            <person name="Martin F."/>
            <person name="Silar P."/>
            <person name="Natvig D.O."/>
            <person name="Lalanne C."/>
            <person name="Gautier V."/>
            <person name="Ament-Velasquez S.L."/>
            <person name="Kruys A."/>
            <person name="Hutchinson M.I."/>
            <person name="Powell A.J."/>
            <person name="Barry K."/>
            <person name="Miller A.N."/>
            <person name="Grigoriev I.V."/>
            <person name="Debuchy R."/>
            <person name="Gladieux P."/>
            <person name="Hiltunen Thoren M."/>
            <person name="Johannesson H."/>
        </authorList>
    </citation>
    <scope>NUCLEOTIDE SEQUENCE</scope>
    <source>
        <strain evidence="4">CBS 955.72</strain>
    </source>
</reference>
<organism evidence="4 5">
    <name type="scientific">Lasiosphaeria hispida</name>
    <dbReference type="NCBI Taxonomy" id="260671"/>
    <lineage>
        <taxon>Eukaryota</taxon>
        <taxon>Fungi</taxon>
        <taxon>Dikarya</taxon>
        <taxon>Ascomycota</taxon>
        <taxon>Pezizomycotina</taxon>
        <taxon>Sordariomycetes</taxon>
        <taxon>Sordariomycetidae</taxon>
        <taxon>Sordariales</taxon>
        <taxon>Lasiosphaeriaceae</taxon>
        <taxon>Lasiosphaeria</taxon>
    </lineage>
</organism>
<feature type="chain" id="PRO_5042570566" evidence="3">
    <location>
        <begin position="22"/>
        <end position="225"/>
    </location>
</feature>
<evidence type="ECO:0000256" key="1">
    <source>
        <dbReference type="SAM" id="MobiDB-lite"/>
    </source>
</evidence>
<accession>A0AAJ0HN93</accession>
<dbReference type="EMBL" id="JAUIQD010000003">
    <property type="protein sequence ID" value="KAK3357879.1"/>
    <property type="molecule type" value="Genomic_DNA"/>
</dbReference>
<dbReference type="AlphaFoldDB" id="A0AAJ0HN93"/>
<feature type="compositionally biased region" description="Pro residues" evidence="1">
    <location>
        <begin position="128"/>
        <end position="145"/>
    </location>
</feature>
<evidence type="ECO:0000256" key="3">
    <source>
        <dbReference type="SAM" id="SignalP"/>
    </source>
</evidence>
<evidence type="ECO:0000313" key="5">
    <source>
        <dbReference type="Proteomes" id="UP001275084"/>
    </source>
</evidence>
<gene>
    <name evidence="4" type="ORF">B0T25DRAFT_605164</name>
</gene>
<feature type="signal peptide" evidence="3">
    <location>
        <begin position="1"/>
        <end position="21"/>
    </location>
</feature>
<keyword evidence="3" id="KW-0732">Signal</keyword>
<sequence>MKAHNFAWSAVWMAAVAMASTQDIISGVHCVPRSSDTAKQPSAESSDISSIENWATTIIESLASEGVLRSDPNEPTHGTIDIAGSLCPAALKTKVADPMKSIFTRDELCVYTCTYTYTKAETPSATQPEPPKTPTPPQTPSPPESSTPWQCPCTTKNSELYKELQTAPPPDVSYTDIPWRARLMILILRGRAIVIKYHFSVMVVSFAIILIGHALVSLVWLFETI</sequence>
<proteinExistence type="predicted"/>
<feature type="region of interest" description="Disordered" evidence="1">
    <location>
        <begin position="121"/>
        <end position="150"/>
    </location>
</feature>
<reference evidence="4" key="2">
    <citation type="submission" date="2023-06" db="EMBL/GenBank/DDBJ databases">
        <authorList>
            <consortium name="Lawrence Berkeley National Laboratory"/>
            <person name="Haridas S."/>
            <person name="Hensen N."/>
            <person name="Bonometti L."/>
            <person name="Westerberg I."/>
            <person name="Brannstrom I.O."/>
            <person name="Guillou S."/>
            <person name="Cros-Aarteil S."/>
            <person name="Calhoun S."/>
            <person name="Kuo A."/>
            <person name="Mondo S."/>
            <person name="Pangilinan J."/>
            <person name="Riley R."/>
            <person name="Labutti K."/>
            <person name="Andreopoulos B."/>
            <person name="Lipzen A."/>
            <person name="Chen C."/>
            <person name="Yanf M."/>
            <person name="Daum C."/>
            <person name="Ng V."/>
            <person name="Clum A."/>
            <person name="Steindorff A."/>
            <person name="Ohm R."/>
            <person name="Martin F."/>
            <person name="Silar P."/>
            <person name="Natvig D."/>
            <person name="Lalanne C."/>
            <person name="Gautier V."/>
            <person name="Ament-Velasquez S.L."/>
            <person name="Kruys A."/>
            <person name="Hutchinson M.I."/>
            <person name="Powell A.J."/>
            <person name="Barry K."/>
            <person name="Miller A.N."/>
            <person name="Grigoriev I.V."/>
            <person name="Debuchy R."/>
            <person name="Gladieux P."/>
            <person name="Thoren M.H."/>
            <person name="Johannesson H."/>
        </authorList>
    </citation>
    <scope>NUCLEOTIDE SEQUENCE</scope>
    <source>
        <strain evidence="4">CBS 955.72</strain>
    </source>
</reference>
<keyword evidence="2" id="KW-0472">Membrane</keyword>
<keyword evidence="2" id="KW-1133">Transmembrane helix</keyword>
<dbReference type="Proteomes" id="UP001275084">
    <property type="component" value="Unassembled WGS sequence"/>
</dbReference>
<evidence type="ECO:0000256" key="2">
    <source>
        <dbReference type="SAM" id="Phobius"/>
    </source>
</evidence>